<protein>
    <submittedName>
        <fullName evidence="5">Apolipoprotein L3</fullName>
    </submittedName>
</protein>
<evidence type="ECO:0000256" key="1">
    <source>
        <dbReference type="ARBA" id="ARBA00010090"/>
    </source>
</evidence>
<dbReference type="GO" id="GO:0006869">
    <property type="term" value="P:lipid transport"/>
    <property type="evidence" value="ECO:0007669"/>
    <property type="project" value="InterPro"/>
</dbReference>
<gene>
    <name evidence="5" type="ORF">MDA_GLEAN10000983</name>
</gene>
<comment type="similarity">
    <text evidence="1">Belongs to the apolipoprotein L family.</text>
</comment>
<evidence type="ECO:0000259" key="4">
    <source>
        <dbReference type="Pfam" id="PF01576"/>
    </source>
</evidence>
<dbReference type="eggNOG" id="ENOG502RZGU">
    <property type="taxonomic scope" value="Eukaryota"/>
</dbReference>
<keyword evidence="6" id="KW-1185">Reference proteome</keyword>
<feature type="coiled-coil region" evidence="3">
    <location>
        <begin position="305"/>
        <end position="433"/>
    </location>
</feature>
<dbReference type="AlphaFoldDB" id="L5LTM2"/>
<evidence type="ECO:0000256" key="3">
    <source>
        <dbReference type="SAM" id="Coils"/>
    </source>
</evidence>
<dbReference type="GO" id="GO:0016459">
    <property type="term" value="C:myosin complex"/>
    <property type="evidence" value="ECO:0007669"/>
    <property type="project" value="InterPro"/>
</dbReference>
<sequence length="490" mass="54191">MTSEADKICPEGKDFVDAIEYLMDPKDKEKLHCLLSNESWERFVTSANVSRDEADALYADLRQLETLMAEEDEDMPSAEQLHRERFMKEFPQVKQDLEERIRKLYALADEVDKVHRDCNISKVAASFTRVVSGLLTIAGLALAPVTAGASLVLSATGEGLGAAAAVTRATTGIVEYSKNASAKAEAKRLLSTSSGTEKVVMAVVNHTIPQIDSLANKFPQSLQDIVKNANAFKVAKSNRSLAAEAESFLGKGTISVQSGKLLQKAFGDTARAKVKKAILDDFATAGIALLQSMFNLVKEAKRLHKGSKTKSAEELRQQAQELERSLGVLTDIHKSLQEAELEDRRKQRSLAVAAGKKLEVELQDMEGHLNSANKNQDEVIKQLRKLQAQVKDYMCELDDIDMNASRKEFLAQNKENEKKLKSMEAEMIQLQEVFHENQPMLGLLDSSEWTTFGALGHRTGLREPRTAELNRIKTGDSARSWTSAQDPVSI</sequence>
<evidence type="ECO:0000313" key="6">
    <source>
        <dbReference type="Proteomes" id="UP000010556"/>
    </source>
</evidence>
<dbReference type="GO" id="GO:0016020">
    <property type="term" value="C:membrane"/>
    <property type="evidence" value="ECO:0007669"/>
    <property type="project" value="TreeGrafter"/>
</dbReference>
<evidence type="ECO:0000256" key="2">
    <source>
        <dbReference type="ARBA" id="ARBA00023054"/>
    </source>
</evidence>
<feature type="domain" description="Myosin tail" evidence="4">
    <location>
        <begin position="337"/>
        <end position="433"/>
    </location>
</feature>
<feature type="coiled-coil region" evidence="3">
    <location>
        <begin position="54"/>
        <end position="114"/>
    </location>
</feature>
<name>L5LTM2_MYODS</name>
<accession>L5LTM2</accession>
<keyword evidence="2 3" id="KW-0175">Coiled coil</keyword>
<dbReference type="GO" id="GO:0042157">
    <property type="term" value="P:lipoprotein metabolic process"/>
    <property type="evidence" value="ECO:0007669"/>
    <property type="project" value="InterPro"/>
</dbReference>
<dbReference type="Pfam" id="PF01576">
    <property type="entry name" value="Myosin_tail_1"/>
    <property type="match status" value="1"/>
</dbReference>
<dbReference type="InterPro" id="IPR002928">
    <property type="entry name" value="Myosin_tail"/>
</dbReference>
<reference evidence="6" key="1">
    <citation type="journal article" date="2013" name="Science">
        <title>Comparative analysis of bat genomes provides insight into the evolution of flight and immunity.</title>
        <authorList>
            <person name="Zhang G."/>
            <person name="Cowled C."/>
            <person name="Shi Z."/>
            <person name="Huang Z."/>
            <person name="Bishop-Lilly K.A."/>
            <person name="Fang X."/>
            <person name="Wynne J.W."/>
            <person name="Xiong Z."/>
            <person name="Baker M.L."/>
            <person name="Zhao W."/>
            <person name="Tachedjian M."/>
            <person name="Zhu Y."/>
            <person name="Zhou P."/>
            <person name="Jiang X."/>
            <person name="Ng J."/>
            <person name="Yang L."/>
            <person name="Wu L."/>
            <person name="Xiao J."/>
            <person name="Feng Y."/>
            <person name="Chen Y."/>
            <person name="Sun X."/>
            <person name="Zhang Y."/>
            <person name="Marsh G.A."/>
            <person name="Crameri G."/>
            <person name="Broder C.C."/>
            <person name="Frey K.G."/>
            <person name="Wang L.F."/>
            <person name="Wang J."/>
        </authorList>
    </citation>
    <scope>NUCLEOTIDE SEQUENCE [LARGE SCALE GENOMIC DNA]</scope>
</reference>
<dbReference type="Proteomes" id="UP000010556">
    <property type="component" value="Unassembled WGS sequence"/>
</dbReference>
<dbReference type="InterPro" id="IPR008405">
    <property type="entry name" value="ApoL"/>
</dbReference>
<dbReference type="PANTHER" id="PTHR14096">
    <property type="entry name" value="APOLIPOPROTEIN L"/>
    <property type="match status" value="1"/>
</dbReference>
<dbReference type="GO" id="GO:0005576">
    <property type="term" value="C:extracellular region"/>
    <property type="evidence" value="ECO:0007669"/>
    <property type="project" value="InterPro"/>
</dbReference>
<evidence type="ECO:0000313" key="5">
    <source>
        <dbReference type="EMBL" id="ELK29375.1"/>
    </source>
</evidence>
<dbReference type="Pfam" id="PF05461">
    <property type="entry name" value="ApoL"/>
    <property type="match status" value="1"/>
</dbReference>
<dbReference type="EMBL" id="KB108041">
    <property type="protein sequence ID" value="ELK29375.1"/>
    <property type="molecule type" value="Genomic_DNA"/>
</dbReference>
<keyword evidence="5" id="KW-0449">Lipoprotein</keyword>
<organism evidence="5 6">
    <name type="scientific">Myotis davidii</name>
    <name type="common">David's myotis</name>
    <dbReference type="NCBI Taxonomy" id="225400"/>
    <lineage>
        <taxon>Eukaryota</taxon>
        <taxon>Metazoa</taxon>
        <taxon>Chordata</taxon>
        <taxon>Craniata</taxon>
        <taxon>Vertebrata</taxon>
        <taxon>Euteleostomi</taxon>
        <taxon>Mammalia</taxon>
        <taxon>Eutheria</taxon>
        <taxon>Laurasiatheria</taxon>
        <taxon>Chiroptera</taxon>
        <taxon>Yangochiroptera</taxon>
        <taxon>Vespertilionidae</taxon>
        <taxon>Myotis</taxon>
    </lineage>
</organism>
<proteinExistence type="inferred from homology"/>
<dbReference type="PANTHER" id="PTHR14096:SF27">
    <property type="entry name" value="APOLIPOPROTEIN L2"/>
    <property type="match status" value="1"/>
</dbReference>
<dbReference type="GO" id="GO:0008289">
    <property type="term" value="F:lipid binding"/>
    <property type="evidence" value="ECO:0007669"/>
    <property type="project" value="InterPro"/>
</dbReference>